<feature type="compositionally biased region" description="Basic residues" evidence="1">
    <location>
        <begin position="19"/>
        <end position="28"/>
    </location>
</feature>
<evidence type="ECO:0000313" key="3">
    <source>
        <dbReference type="Proteomes" id="UP000054279"/>
    </source>
</evidence>
<evidence type="ECO:0000256" key="1">
    <source>
        <dbReference type="SAM" id="MobiDB-lite"/>
    </source>
</evidence>
<accession>A0A0C9UHQ0</accession>
<feature type="region of interest" description="Disordered" evidence="1">
    <location>
        <begin position="1"/>
        <end position="61"/>
    </location>
</feature>
<dbReference type="EMBL" id="KN837305">
    <property type="protein sequence ID" value="KIJ28457.1"/>
    <property type="molecule type" value="Genomic_DNA"/>
</dbReference>
<protein>
    <submittedName>
        <fullName evidence="2">Uncharacterized protein</fullName>
    </submittedName>
</protein>
<reference evidence="2 3" key="1">
    <citation type="submission" date="2014-06" db="EMBL/GenBank/DDBJ databases">
        <title>Evolutionary Origins and Diversification of the Mycorrhizal Mutualists.</title>
        <authorList>
            <consortium name="DOE Joint Genome Institute"/>
            <consortium name="Mycorrhizal Genomics Consortium"/>
            <person name="Kohler A."/>
            <person name="Kuo A."/>
            <person name="Nagy L.G."/>
            <person name="Floudas D."/>
            <person name="Copeland A."/>
            <person name="Barry K.W."/>
            <person name="Cichocki N."/>
            <person name="Veneault-Fourrey C."/>
            <person name="LaButti K."/>
            <person name="Lindquist E.A."/>
            <person name="Lipzen A."/>
            <person name="Lundell T."/>
            <person name="Morin E."/>
            <person name="Murat C."/>
            <person name="Riley R."/>
            <person name="Ohm R."/>
            <person name="Sun H."/>
            <person name="Tunlid A."/>
            <person name="Henrissat B."/>
            <person name="Grigoriev I.V."/>
            <person name="Hibbett D.S."/>
            <person name="Martin F."/>
        </authorList>
    </citation>
    <scope>NUCLEOTIDE SEQUENCE [LARGE SCALE GENOMIC DNA]</scope>
    <source>
        <strain evidence="2 3">SS14</strain>
    </source>
</reference>
<dbReference type="AlphaFoldDB" id="A0A0C9UHQ0"/>
<proteinExistence type="predicted"/>
<gene>
    <name evidence="2" type="ORF">M422DRAFT_270231</name>
</gene>
<sequence length="182" mass="19750">MPYLLPMPPRSKPIAGSRRQSKPRKSTLAKRAAEASCVPDFSLQDASTTRPAPKVSGLPNLKPSARKGVVLALPFEQIYTQKPNLPLNAPRLGIQQLLLDVPGLGQPVFSGVAAEGDTCSVTSSKNPDIHEARIGNEDDYWGAEELFVGPSPGLSPMSHVPSSRHHNRRIQQFAGWQEETIP</sequence>
<name>A0A0C9UHQ0_SPHS4</name>
<organism evidence="2 3">
    <name type="scientific">Sphaerobolus stellatus (strain SS14)</name>
    <dbReference type="NCBI Taxonomy" id="990650"/>
    <lineage>
        <taxon>Eukaryota</taxon>
        <taxon>Fungi</taxon>
        <taxon>Dikarya</taxon>
        <taxon>Basidiomycota</taxon>
        <taxon>Agaricomycotina</taxon>
        <taxon>Agaricomycetes</taxon>
        <taxon>Phallomycetidae</taxon>
        <taxon>Geastrales</taxon>
        <taxon>Sphaerobolaceae</taxon>
        <taxon>Sphaerobolus</taxon>
    </lineage>
</organism>
<dbReference type="HOGENOM" id="CLU_1482897_0_0_1"/>
<dbReference type="Proteomes" id="UP000054279">
    <property type="component" value="Unassembled WGS sequence"/>
</dbReference>
<feature type="compositionally biased region" description="Pro residues" evidence="1">
    <location>
        <begin position="1"/>
        <end position="11"/>
    </location>
</feature>
<keyword evidence="3" id="KW-1185">Reference proteome</keyword>
<evidence type="ECO:0000313" key="2">
    <source>
        <dbReference type="EMBL" id="KIJ28457.1"/>
    </source>
</evidence>